<dbReference type="RefSeq" id="WP_133189951.1">
    <property type="nucleotide sequence ID" value="NZ_SMOD01000057.1"/>
</dbReference>
<sequence length="110" mass="11983">MSRTRQGASTRRCGIPLAVRLLPLPESAVRQRMIACHITLSSLRLQRGDLVHFVTMAQIIVSTSHLFDAGYGLARIEGLTEAHDALERSLRAALASGVSIRQPSNCSQNC</sequence>
<evidence type="ECO:0000313" key="1">
    <source>
        <dbReference type="EMBL" id="TDG02621.1"/>
    </source>
</evidence>
<dbReference type="EMBL" id="SMOD01000057">
    <property type="protein sequence ID" value="TDG02621.1"/>
    <property type="molecule type" value="Genomic_DNA"/>
</dbReference>
<evidence type="ECO:0000313" key="2">
    <source>
        <dbReference type="Proteomes" id="UP000295606"/>
    </source>
</evidence>
<name>A0A4R5L4W1_9BURK</name>
<gene>
    <name evidence="1" type="ORF">E1N52_38960</name>
</gene>
<dbReference type="AlphaFoldDB" id="A0A4R5L4W1"/>
<accession>A0A4R5L4W1</accession>
<reference evidence="1 2" key="1">
    <citation type="submission" date="2019-03" db="EMBL/GenBank/DDBJ databases">
        <title>Paraburkholderia sp. isolated from native Mimosa gymnas in Guartela State Park, Brazil.</title>
        <authorList>
            <person name="Paulitsch F."/>
            <person name="Hungria M."/>
            <person name="Delamuta J.R.M."/>
            <person name="Ribeiro R.A."/>
            <person name="Dall'Agnol R."/>
            <person name="Silva J.S.B."/>
        </authorList>
    </citation>
    <scope>NUCLEOTIDE SEQUENCE [LARGE SCALE GENOMIC DNA]</scope>
    <source>
        <strain evidence="1 2">CNPSo 3008</strain>
    </source>
</reference>
<protein>
    <submittedName>
        <fullName evidence="1">Uncharacterized protein</fullName>
    </submittedName>
</protein>
<organism evidence="1 2">
    <name type="scientific">Paraburkholderia guartelaensis</name>
    <dbReference type="NCBI Taxonomy" id="2546446"/>
    <lineage>
        <taxon>Bacteria</taxon>
        <taxon>Pseudomonadati</taxon>
        <taxon>Pseudomonadota</taxon>
        <taxon>Betaproteobacteria</taxon>
        <taxon>Burkholderiales</taxon>
        <taxon>Burkholderiaceae</taxon>
        <taxon>Paraburkholderia</taxon>
    </lineage>
</organism>
<dbReference type="Proteomes" id="UP000295606">
    <property type="component" value="Unassembled WGS sequence"/>
</dbReference>
<comment type="caution">
    <text evidence="1">The sequence shown here is derived from an EMBL/GenBank/DDBJ whole genome shotgun (WGS) entry which is preliminary data.</text>
</comment>
<dbReference type="OrthoDB" id="9097177at2"/>
<proteinExistence type="predicted"/>